<sequence>MSGISTEIIEATLKATNYDYDITAYPWSISFSRAKREQNTCIYSLGRIPDRESLFEWVGHIISSTISLYSLASKQILITNLNDAKKYKTAVIRDDVTHHFLLSKGFIENENLYVMDNYDSLLKLLETPNRNIDLVVLNDDLIYNRVKSTEAASKYKNVYNMQELTLNFHFACSLNTEKNIVKDLKETMKELEKKAPLPPLEKNGVLPW</sequence>
<evidence type="ECO:0008006" key="3">
    <source>
        <dbReference type="Google" id="ProtNLM"/>
    </source>
</evidence>
<organism evidence="1 2">
    <name type="scientific">Colwellia maritima</name>
    <dbReference type="NCBI Taxonomy" id="2912588"/>
    <lineage>
        <taxon>Bacteria</taxon>
        <taxon>Pseudomonadati</taxon>
        <taxon>Pseudomonadota</taxon>
        <taxon>Gammaproteobacteria</taxon>
        <taxon>Alteromonadales</taxon>
        <taxon>Colwelliaceae</taxon>
        <taxon>Colwellia</taxon>
    </lineage>
</organism>
<evidence type="ECO:0000313" key="2">
    <source>
        <dbReference type="Proteomes" id="UP001139646"/>
    </source>
</evidence>
<name>A0ABS9WYV6_9GAMM</name>
<evidence type="ECO:0000313" key="1">
    <source>
        <dbReference type="EMBL" id="MCI2283175.1"/>
    </source>
</evidence>
<keyword evidence="2" id="KW-1185">Reference proteome</keyword>
<reference evidence="1" key="1">
    <citation type="submission" date="2022-01" db="EMBL/GenBank/DDBJ databases">
        <title>Colwellia maritima, isolated from seawater.</title>
        <authorList>
            <person name="Kristyanto S."/>
            <person name="Jung J."/>
            <person name="Jeon C.O."/>
        </authorList>
    </citation>
    <scope>NUCLEOTIDE SEQUENCE</scope>
    <source>
        <strain evidence="1">MSW7</strain>
    </source>
</reference>
<protein>
    <recommendedName>
        <fullName evidence="3">Solute-binding protein family 3/N-terminal domain-containing protein</fullName>
    </recommendedName>
</protein>
<gene>
    <name evidence="1" type="ORF">L3081_06945</name>
</gene>
<accession>A0ABS9WYV6</accession>
<proteinExistence type="predicted"/>
<dbReference type="EMBL" id="JAKKSL010000001">
    <property type="protein sequence ID" value="MCI2283175.1"/>
    <property type="molecule type" value="Genomic_DNA"/>
</dbReference>
<dbReference type="PANTHER" id="PTHR38834">
    <property type="entry name" value="PERIPLASMIC SUBSTRATE BINDING PROTEIN FAMILY 3"/>
    <property type="match status" value="1"/>
</dbReference>
<dbReference type="Proteomes" id="UP001139646">
    <property type="component" value="Unassembled WGS sequence"/>
</dbReference>
<comment type="caution">
    <text evidence="1">The sequence shown here is derived from an EMBL/GenBank/DDBJ whole genome shotgun (WGS) entry which is preliminary data.</text>
</comment>
<dbReference type="PANTHER" id="PTHR38834:SF3">
    <property type="entry name" value="SOLUTE-BINDING PROTEIN FAMILY 3_N-TERMINAL DOMAIN-CONTAINING PROTEIN"/>
    <property type="match status" value="1"/>
</dbReference>